<sequence length="301" mass="32361">MLVGAVAAGIVLVGPQGAEAAFPGRNGRVVFPSESVAGDHTQTDLWSIGANGKGARRLTNTPGLNELGPAFNGAGTKVVFWRTPAPFGAGAVWSMDADGRHQRRLTTGMDARDPVFNRQGTRIVFTRVTGGNFDLWVMNANGSGKKRLTKGAALDFEAAWSPDGKRIAFTRGSAEGDVGDIFVLTLASGKVKRITRNADYDHQVAWSPDGKRLVFERDTLAQSSIWTVGADGRNAKRLTSGNFFDTGPAWSPDGKSITFGTDRSSFLGDLWVMRADGAKKRSLYGVRSAAEGFPDWQPRKR</sequence>
<protein>
    <recommendedName>
        <fullName evidence="4">TolB protein</fullName>
    </recommendedName>
</protein>
<dbReference type="PANTHER" id="PTHR36842">
    <property type="entry name" value="PROTEIN TOLB HOMOLOG"/>
    <property type="match status" value="1"/>
</dbReference>
<evidence type="ECO:0008006" key="4">
    <source>
        <dbReference type="Google" id="ProtNLM"/>
    </source>
</evidence>
<dbReference type="Gene3D" id="2.120.10.30">
    <property type="entry name" value="TolB, C-terminal domain"/>
    <property type="match status" value="2"/>
</dbReference>
<dbReference type="PANTHER" id="PTHR36842:SF1">
    <property type="entry name" value="PROTEIN TOLB"/>
    <property type="match status" value="1"/>
</dbReference>
<dbReference type="Proteomes" id="UP000637628">
    <property type="component" value="Unassembled WGS sequence"/>
</dbReference>
<dbReference type="Pfam" id="PF07676">
    <property type="entry name" value="PD40"/>
    <property type="match status" value="3"/>
</dbReference>
<keyword evidence="3" id="KW-1185">Reference proteome</keyword>
<comment type="similarity">
    <text evidence="1">Belongs to the TolB family.</text>
</comment>
<proteinExistence type="inferred from homology"/>
<dbReference type="EMBL" id="BOML01000041">
    <property type="protein sequence ID" value="GIE04038.1"/>
    <property type="molecule type" value="Genomic_DNA"/>
</dbReference>
<dbReference type="InterPro" id="IPR011659">
    <property type="entry name" value="WD40"/>
</dbReference>
<gene>
    <name evidence="2" type="ORF">Adu01nite_53880</name>
</gene>
<accession>A0ABQ3Z2I3</accession>
<dbReference type="InterPro" id="IPR011042">
    <property type="entry name" value="6-blade_b-propeller_TolB-like"/>
</dbReference>
<comment type="caution">
    <text evidence="2">The sequence shown here is derived from an EMBL/GenBank/DDBJ whole genome shotgun (WGS) entry which is preliminary data.</text>
</comment>
<dbReference type="SUPFAM" id="SSF82171">
    <property type="entry name" value="DPP6 N-terminal domain-like"/>
    <property type="match status" value="1"/>
</dbReference>
<name>A0ABQ3Z2I3_9ACTN</name>
<organism evidence="2 3">
    <name type="scientific">Paractinoplanes durhamensis</name>
    <dbReference type="NCBI Taxonomy" id="113563"/>
    <lineage>
        <taxon>Bacteria</taxon>
        <taxon>Bacillati</taxon>
        <taxon>Actinomycetota</taxon>
        <taxon>Actinomycetes</taxon>
        <taxon>Micromonosporales</taxon>
        <taxon>Micromonosporaceae</taxon>
        <taxon>Paractinoplanes</taxon>
    </lineage>
</organism>
<evidence type="ECO:0000313" key="2">
    <source>
        <dbReference type="EMBL" id="GIE04038.1"/>
    </source>
</evidence>
<reference evidence="2 3" key="1">
    <citation type="submission" date="2021-01" db="EMBL/GenBank/DDBJ databases">
        <title>Whole genome shotgun sequence of Actinoplanes durhamensis NBRC 14914.</title>
        <authorList>
            <person name="Komaki H."/>
            <person name="Tamura T."/>
        </authorList>
    </citation>
    <scope>NUCLEOTIDE SEQUENCE [LARGE SCALE GENOMIC DNA]</scope>
    <source>
        <strain evidence="2 3">NBRC 14914</strain>
    </source>
</reference>
<evidence type="ECO:0000256" key="1">
    <source>
        <dbReference type="ARBA" id="ARBA00009820"/>
    </source>
</evidence>
<evidence type="ECO:0000313" key="3">
    <source>
        <dbReference type="Proteomes" id="UP000637628"/>
    </source>
</evidence>